<dbReference type="InterPro" id="IPR006680">
    <property type="entry name" value="Amidohydro-rel"/>
</dbReference>
<reference evidence="4 5" key="1">
    <citation type="submission" date="2020-02" db="EMBL/GenBank/DDBJ databases">
        <title>Rhodobacter algicola sp. nov., isolated from microalga culture.</title>
        <authorList>
            <person name="Park C.-Y."/>
        </authorList>
    </citation>
    <scope>NUCLEOTIDE SEQUENCE [LARGE SCALE GENOMIC DNA]</scope>
    <source>
        <strain evidence="4 5">ETT8</strain>
    </source>
</reference>
<comment type="similarity">
    <text evidence="1">Belongs to the metallo-dependent hydrolases superfamily. ATZ/TRZ family.</text>
</comment>
<evidence type="ECO:0000256" key="2">
    <source>
        <dbReference type="ARBA" id="ARBA00022801"/>
    </source>
</evidence>
<organism evidence="4 5">
    <name type="scientific">Pseudotabrizicola algicola</name>
    <dbReference type="NCBI Taxonomy" id="2709381"/>
    <lineage>
        <taxon>Bacteria</taxon>
        <taxon>Pseudomonadati</taxon>
        <taxon>Pseudomonadota</taxon>
        <taxon>Alphaproteobacteria</taxon>
        <taxon>Rhodobacterales</taxon>
        <taxon>Paracoccaceae</taxon>
        <taxon>Pseudotabrizicola</taxon>
    </lineage>
</organism>
<proteinExistence type="inferred from homology"/>
<dbReference type="Pfam" id="PF01979">
    <property type="entry name" value="Amidohydro_1"/>
    <property type="match status" value="1"/>
</dbReference>
<dbReference type="AlphaFoldDB" id="A0A6B3RTF2"/>
<keyword evidence="5" id="KW-1185">Reference proteome</keyword>
<dbReference type="Proteomes" id="UP000481421">
    <property type="component" value="Unassembled WGS sequence"/>
</dbReference>
<accession>A0A6B3RTF2</accession>
<dbReference type="SUPFAM" id="SSF51556">
    <property type="entry name" value="Metallo-dependent hydrolases"/>
    <property type="match status" value="1"/>
</dbReference>
<name>A0A6B3RTF2_9RHOB</name>
<evidence type="ECO:0000256" key="1">
    <source>
        <dbReference type="ARBA" id="ARBA00006745"/>
    </source>
</evidence>
<dbReference type="GO" id="GO:0016810">
    <property type="term" value="F:hydrolase activity, acting on carbon-nitrogen (but not peptide) bonds"/>
    <property type="evidence" value="ECO:0007669"/>
    <property type="project" value="InterPro"/>
</dbReference>
<dbReference type="SUPFAM" id="SSF51338">
    <property type="entry name" value="Composite domain of metallo-dependent hydrolases"/>
    <property type="match status" value="2"/>
</dbReference>
<comment type="caution">
    <text evidence="4">The sequence shown here is derived from an EMBL/GenBank/DDBJ whole genome shotgun (WGS) entry which is preliminary data.</text>
</comment>
<feature type="domain" description="Amidohydrolase-related" evidence="3">
    <location>
        <begin position="63"/>
        <end position="440"/>
    </location>
</feature>
<dbReference type="Gene3D" id="3.20.20.140">
    <property type="entry name" value="Metal-dependent hydrolases"/>
    <property type="match status" value="1"/>
</dbReference>
<evidence type="ECO:0000313" key="4">
    <source>
        <dbReference type="EMBL" id="NEX48811.1"/>
    </source>
</evidence>
<keyword evidence="2 4" id="KW-0378">Hydrolase</keyword>
<dbReference type="Gene3D" id="2.30.40.10">
    <property type="entry name" value="Urease, subunit C, domain 1"/>
    <property type="match status" value="1"/>
</dbReference>
<dbReference type="PANTHER" id="PTHR43794:SF11">
    <property type="entry name" value="AMIDOHYDROLASE-RELATED DOMAIN-CONTAINING PROTEIN"/>
    <property type="match status" value="1"/>
</dbReference>
<gene>
    <name evidence="4" type="ORF">G3572_21715</name>
</gene>
<sequence>MAQTVTRLAGVLAHLPEKLTPDGDVLARVDIDIAGALIAGVTPPGHTPPPDGARVIDGSRLFAVPGLINSHYHSHENFQKGRFEGLTLELWMNLVRPLTPVPVTPEQVYLRTMIGAIQALRSGTTTIVDDLNPGAGPDTALIDAAMRAYDDAGIRAYVGPTLFDRPFFRAVPFVEDSFPPDLLAELDALPPPPAQKLLDLAETMARTRHPRDHRVAFILAPSAPQRCSDAFLMRVRDLADRHDLPVIIHVHETRLQVVTGQQLYGCSMIAHLHALGFLRPATSIIHGVWVSDDDLDLIAQSGASVQHNPVSNLKLGSGLAPLRAMLARGINVSLGSDGCGSIESVDMLRVLAATPLLQTLRDGDPSDWITSTEALDAATRGGARALGREDLGVLRAGARADIALYDTHSIAMTPLNNPLRQLVFAETGMGLRHLFVDGAQVMADGHLTRVDESEIIARIHDAAAKLSPAIARAEASVGRIRAAYEVIHARCCATPIPADVLPAKLPKAP</sequence>
<evidence type="ECO:0000313" key="5">
    <source>
        <dbReference type="Proteomes" id="UP000481421"/>
    </source>
</evidence>
<protein>
    <submittedName>
        <fullName evidence="4">Amidohydrolase family protein</fullName>
    </submittedName>
</protein>
<dbReference type="InterPro" id="IPR050287">
    <property type="entry name" value="MTA/SAH_deaminase"/>
</dbReference>
<dbReference type="EMBL" id="JAAIKE010000022">
    <property type="protein sequence ID" value="NEX48811.1"/>
    <property type="molecule type" value="Genomic_DNA"/>
</dbReference>
<dbReference type="InterPro" id="IPR011059">
    <property type="entry name" value="Metal-dep_hydrolase_composite"/>
</dbReference>
<evidence type="ECO:0000259" key="3">
    <source>
        <dbReference type="Pfam" id="PF01979"/>
    </source>
</evidence>
<dbReference type="PANTHER" id="PTHR43794">
    <property type="entry name" value="AMINOHYDROLASE SSNA-RELATED"/>
    <property type="match status" value="1"/>
</dbReference>
<dbReference type="RefSeq" id="WP_164615788.1">
    <property type="nucleotide sequence ID" value="NZ_JAAIKE010000022.1"/>
</dbReference>
<dbReference type="InterPro" id="IPR032466">
    <property type="entry name" value="Metal_Hydrolase"/>
</dbReference>